<reference evidence="2" key="1">
    <citation type="journal article" date="2019" name="Sci. Rep.">
        <title>Draft genome of Tanacetum cinerariifolium, the natural source of mosquito coil.</title>
        <authorList>
            <person name="Yamashiro T."/>
            <person name="Shiraishi A."/>
            <person name="Satake H."/>
            <person name="Nakayama K."/>
        </authorList>
    </citation>
    <scope>NUCLEOTIDE SEQUENCE</scope>
</reference>
<dbReference type="PANTHER" id="PTHR11439">
    <property type="entry name" value="GAG-POL-RELATED RETROTRANSPOSON"/>
    <property type="match status" value="1"/>
</dbReference>
<sequence>MTDLGALNYFLGISVIRDTSGMFLSQKKYKLLERAHMINFNPTQTPVDTESKLGPEGAPIYDPTFYRSLAAALKRIHRGRSTSGYCVSLGNNLLSWSFKRQHILSRSSVEAKYKDAANVIAKTAWLHNHLRELHTPLLTATLVYCDNVNVVYLFANLVQHQRTKHIKIGIYFVHDIVSVGYIRVLHVPSRYKYADIFTKGLPSTLFEEFRISLSRGGARWSAETYVHWFVYGFKWYSTLNEVTPVVDASTVKKVVTPFVVDMTLEKKKLSSLDDTTILGSFPSLPSHVTTSAGNASGKASYGNVTGKPIGKKVNFRSLFTLENPDVNLLKEDVSTVLVCVKLHGVTAFSEDGLSAIATKLGTPLMLDSYTSDMCMQSWGRSTYARAMIELRANVELKDNIMVVMPKITGEGYYTCNIRVEYEWKPPSGNKKKGVDPTNKDSDSNPFEVLNSVDNDVEKDYKNTKAVFKAKMRKYV</sequence>
<name>A0A699IFV2_TANCI</name>
<feature type="region of interest" description="Disordered" evidence="1">
    <location>
        <begin position="426"/>
        <end position="449"/>
    </location>
</feature>
<evidence type="ECO:0000256" key="1">
    <source>
        <dbReference type="SAM" id="MobiDB-lite"/>
    </source>
</evidence>
<dbReference type="PANTHER" id="PTHR11439:SF524">
    <property type="entry name" value="RNA-DIRECTED DNA POLYMERASE, PROTEIN KINASE RLK-PELLE-DLSV FAMILY"/>
    <property type="match status" value="1"/>
</dbReference>
<protein>
    <submittedName>
        <fullName evidence="2">Ribonuclease H-like domain-containing protein</fullName>
    </submittedName>
</protein>
<feature type="compositionally biased region" description="Basic and acidic residues" evidence="1">
    <location>
        <begin position="432"/>
        <end position="442"/>
    </location>
</feature>
<evidence type="ECO:0000313" key="2">
    <source>
        <dbReference type="EMBL" id="GEZ49652.1"/>
    </source>
</evidence>
<dbReference type="AlphaFoldDB" id="A0A699IFV2"/>
<dbReference type="CDD" id="cd09272">
    <property type="entry name" value="RNase_HI_RT_Ty1"/>
    <property type="match status" value="1"/>
</dbReference>
<proteinExistence type="predicted"/>
<comment type="caution">
    <text evidence="2">The sequence shown here is derived from an EMBL/GenBank/DDBJ whole genome shotgun (WGS) entry which is preliminary data.</text>
</comment>
<gene>
    <name evidence="2" type="ORF">Tci_521625</name>
</gene>
<organism evidence="2">
    <name type="scientific">Tanacetum cinerariifolium</name>
    <name type="common">Dalmatian daisy</name>
    <name type="synonym">Chrysanthemum cinerariifolium</name>
    <dbReference type="NCBI Taxonomy" id="118510"/>
    <lineage>
        <taxon>Eukaryota</taxon>
        <taxon>Viridiplantae</taxon>
        <taxon>Streptophyta</taxon>
        <taxon>Embryophyta</taxon>
        <taxon>Tracheophyta</taxon>
        <taxon>Spermatophyta</taxon>
        <taxon>Magnoliopsida</taxon>
        <taxon>eudicotyledons</taxon>
        <taxon>Gunneridae</taxon>
        <taxon>Pentapetalae</taxon>
        <taxon>asterids</taxon>
        <taxon>campanulids</taxon>
        <taxon>Asterales</taxon>
        <taxon>Asteraceae</taxon>
        <taxon>Asteroideae</taxon>
        <taxon>Anthemideae</taxon>
        <taxon>Anthemidinae</taxon>
        <taxon>Tanacetum</taxon>
    </lineage>
</organism>
<dbReference type="EMBL" id="BKCJ010286000">
    <property type="protein sequence ID" value="GEZ49652.1"/>
    <property type="molecule type" value="Genomic_DNA"/>
</dbReference>
<accession>A0A699IFV2</accession>